<dbReference type="Pfam" id="PF19031">
    <property type="entry name" value="Intu_longin_1"/>
    <property type="match status" value="1"/>
</dbReference>
<dbReference type="Proteomes" id="UP000799421">
    <property type="component" value="Unassembled WGS sequence"/>
</dbReference>
<organism evidence="3 4">
    <name type="scientific">Piedraia hortae CBS 480.64</name>
    <dbReference type="NCBI Taxonomy" id="1314780"/>
    <lineage>
        <taxon>Eukaryota</taxon>
        <taxon>Fungi</taxon>
        <taxon>Dikarya</taxon>
        <taxon>Ascomycota</taxon>
        <taxon>Pezizomycotina</taxon>
        <taxon>Dothideomycetes</taxon>
        <taxon>Dothideomycetidae</taxon>
        <taxon>Capnodiales</taxon>
        <taxon>Piedraiaceae</taxon>
        <taxon>Piedraia</taxon>
    </lineage>
</organism>
<dbReference type="OrthoDB" id="240546at2759"/>
<gene>
    <name evidence="3" type="ORF">K470DRAFT_209514</name>
</gene>
<feature type="domain" description="CCZ1/INTU/HSP4 first Longin" evidence="2">
    <location>
        <begin position="7"/>
        <end position="148"/>
    </location>
</feature>
<dbReference type="EMBL" id="MU005958">
    <property type="protein sequence ID" value="KAF2863941.1"/>
    <property type="molecule type" value="Genomic_DNA"/>
</dbReference>
<dbReference type="GO" id="GO:0035658">
    <property type="term" value="C:Mon1-Ccz1 complex"/>
    <property type="evidence" value="ECO:0007669"/>
    <property type="project" value="InterPro"/>
</dbReference>
<proteinExistence type="inferred from homology"/>
<dbReference type="PANTHER" id="PTHR13056:SF0">
    <property type="entry name" value="VACUOLAR FUSION PROTEIN CCZ1 HOMOLOG-RELATED"/>
    <property type="match status" value="1"/>
</dbReference>
<dbReference type="PANTHER" id="PTHR13056">
    <property type="entry name" value="VACUOLAR FUSION PROTEIN CCZ1 HOMOLOG-RELATED"/>
    <property type="match status" value="1"/>
</dbReference>
<evidence type="ECO:0000259" key="2">
    <source>
        <dbReference type="Pfam" id="PF19031"/>
    </source>
</evidence>
<dbReference type="InterPro" id="IPR013176">
    <property type="entry name" value="Ccz1"/>
</dbReference>
<reference evidence="3" key="1">
    <citation type="journal article" date="2020" name="Stud. Mycol.">
        <title>101 Dothideomycetes genomes: a test case for predicting lifestyles and emergence of pathogens.</title>
        <authorList>
            <person name="Haridas S."/>
            <person name="Albert R."/>
            <person name="Binder M."/>
            <person name="Bloem J."/>
            <person name="Labutti K."/>
            <person name="Salamov A."/>
            <person name="Andreopoulos B."/>
            <person name="Baker S."/>
            <person name="Barry K."/>
            <person name="Bills G."/>
            <person name="Bluhm B."/>
            <person name="Cannon C."/>
            <person name="Castanera R."/>
            <person name="Culley D."/>
            <person name="Daum C."/>
            <person name="Ezra D."/>
            <person name="Gonzalez J."/>
            <person name="Henrissat B."/>
            <person name="Kuo A."/>
            <person name="Liang C."/>
            <person name="Lipzen A."/>
            <person name="Lutzoni F."/>
            <person name="Magnuson J."/>
            <person name="Mondo S."/>
            <person name="Nolan M."/>
            <person name="Ohm R."/>
            <person name="Pangilinan J."/>
            <person name="Park H.-J."/>
            <person name="Ramirez L."/>
            <person name="Alfaro M."/>
            <person name="Sun H."/>
            <person name="Tritt A."/>
            <person name="Yoshinaga Y."/>
            <person name="Zwiers L.-H."/>
            <person name="Turgeon B."/>
            <person name="Goodwin S."/>
            <person name="Spatafora J."/>
            <person name="Crous P."/>
            <person name="Grigoriev I."/>
        </authorList>
    </citation>
    <scope>NUCLEOTIDE SEQUENCE</scope>
    <source>
        <strain evidence="3">CBS 480.64</strain>
    </source>
</reference>
<dbReference type="AlphaFoldDB" id="A0A6A7C8U6"/>
<dbReference type="GO" id="GO:0016192">
    <property type="term" value="P:vesicle-mediated transport"/>
    <property type="evidence" value="ECO:0007669"/>
    <property type="project" value="InterPro"/>
</dbReference>
<protein>
    <recommendedName>
        <fullName evidence="2">CCZ1/INTU/HSP4 first Longin domain-containing protein</fullName>
    </recommendedName>
</protein>
<keyword evidence="4" id="KW-1185">Reference proteome</keyword>
<evidence type="ECO:0000313" key="3">
    <source>
        <dbReference type="EMBL" id="KAF2863941.1"/>
    </source>
</evidence>
<evidence type="ECO:0000313" key="4">
    <source>
        <dbReference type="Proteomes" id="UP000799421"/>
    </source>
</evidence>
<evidence type="ECO:0000256" key="1">
    <source>
        <dbReference type="ARBA" id="ARBA00005352"/>
    </source>
</evidence>
<sequence length="309" mass="34099">MACQVASLAIYNPSLGPTDETFADQLVFWHSRVAREARSAAKRTGVENVDVARRDQNERLRQIGLAQGLVNFARTFSGGKPVDGVETGRSRIVLWPPEDGWWILASVDLAKVTAEVQTDEYSSRGLSPPALLVQQLRNAHRIFSLHHGSSWTTLYGSLGRERFCTALDRFWSRFARTWDVMLHDNPAAELLGGIKLGGGGELGFGVGEEDMGSAERAVLQDLVHRTEGLIDVVVSRFGEAEASGKESLPWLGSGRQPSSADGVVFCGVGAISRIDVGKMSLWIQQIFTDGELAYGIRQDPHRERRKRRR</sequence>
<accession>A0A6A7C8U6</accession>
<name>A0A6A7C8U6_9PEZI</name>
<dbReference type="InterPro" id="IPR043987">
    <property type="entry name" value="CCZ1/INTU/HSP4_longin_1"/>
</dbReference>
<comment type="similarity">
    <text evidence="1">Belongs to the CCZ1 family.</text>
</comment>
<feature type="non-terminal residue" evidence="3">
    <location>
        <position position="309"/>
    </location>
</feature>